<accession>A0A372FY61</accession>
<feature type="domain" description="HTH tetR-type" evidence="4">
    <location>
        <begin position="20"/>
        <end position="80"/>
    </location>
</feature>
<dbReference type="Pfam" id="PF00440">
    <property type="entry name" value="TetR_N"/>
    <property type="match status" value="1"/>
</dbReference>
<dbReference type="GO" id="GO:0003700">
    <property type="term" value="F:DNA-binding transcription factor activity"/>
    <property type="evidence" value="ECO:0007669"/>
    <property type="project" value="TreeGrafter"/>
</dbReference>
<name>A0A372FY61_9ACTN</name>
<evidence type="ECO:0000313" key="5">
    <source>
        <dbReference type="EMBL" id="RFS45476.1"/>
    </source>
</evidence>
<dbReference type="PANTHER" id="PTHR30055">
    <property type="entry name" value="HTH-TYPE TRANSCRIPTIONAL REGULATOR RUTR"/>
    <property type="match status" value="1"/>
</dbReference>
<dbReference type="AlphaFoldDB" id="A0A372FY61"/>
<dbReference type="SUPFAM" id="SSF48498">
    <property type="entry name" value="Tetracyclin repressor-like, C-terminal domain"/>
    <property type="match status" value="1"/>
</dbReference>
<feature type="DNA-binding region" description="H-T-H motif" evidence="2">
    <location>
        <begin position="43"/>
        <end position="62"/>
    </location>
</feature>
<dbReference type="GO" id="GO:0000976">
    <property type="term" value="F:transcription cis-regulatory region binding"/>
    <property type="evidence" value="ECO:0007669"/>
    <property type="project" value="TreeGrafter"/>
</dbReference>
<feature type="region of interest" description="Disordered" evidence="3">
    <location>
        <begin position="1"/>
        <end position="20"/>
    </location>
</feature>
<dbReference type="InterPro" id="IPR009057">
    <property type="entry name" value="Homeodomain-like_sf"/>
</dbReference>
<dbReference type="SUPFAM" id="SSF46689">
    <property type="entry name" value="Homeodomain-like"/>
    <property type="match status" value="1"/>
</dbReference>
<dbReference type="Gene3D" id="1.10.357.10">
    <property type="entry name" value="Tetracycline Repressor, domain 2"/>
    <property type="match status" value="1"/>
</dbReference>
<dbReference type="Pfam" id="PF17918">
    <property type="entry name" value="TetR_C_15"/>
    <property type="match status" value="1"/>
</dbReference>
<evidence type="ECO:0000256" key="3">
    <source>
        <dbReference type="SAM" id="MobiDB-lite"/>
    </source>
</evidence>
<dbReference type="EMBL" id="QVFU01000016">
    <property type="protein sequence ID" value="RFS45476.1"/>
    <property type="molecule type" value="Genomic_DNA"/>
</dbReference>
<keyword evidence="6" id="KW-1185">Reference proteome</keyword>
<dbReference type="PRINTS" id="PR00455">
    <property type="entry name" value="HTHTETR"/>
</dbReference>
<sequence length="212" mass="23160">MPPRPAPHQPRKTPRQQRAWQTRRRILDAAARVFAEYGHAAGTTDRIAAAAGLSVGSLYQYFPNKDSILLTLALEHVDETAQAVRASLAGLADGPVPLHRWLPAVVRACVELHTRDPRLHQVLFEESPRPPELLARFHEAEVEAVAAVGLLLRQDPDLAPADPERSARVVVAVVESLVHRFVAQQPDPIGEPELTGEIVAVVTGYLGRTTVS</sequence>
<dbReference type="InterPro" id="IPR001647">
    <property type="entry name" value="HTH_TetR"/>
</dbReference>
<proteinExistence type="predicted"/>
<comment type="caution">
    <text evidence="5">The sequence shown here is derived from an EMBL/GenBank/DDBJ whole genome shotgun (WGS) entry which is preliminary data.</text>
</comment>
<organism evidence="5 6">
    <name type="scientific">Micromonospora craniellae</name>
    <dbReference type="NCBI Taxonomy" id="2294034"/>
    <lineage>
        <taxon>Bacteria</taxon>
        <taxon>Bacillati</taxon>
        <taxon>Actinomycetota</taxon>
        <taxon>Actinomycetes</taxon>
        <taxon>Micromonosporales</taxon>
        <taxon>Micromonosporaceae</taxon>
        <taxon>Micromonospora</taxon>
    </lineage>
</organism>
<gene>
    <name evidence="5" type="ORF">D0Q02_16420</name>
</gene>
<keyword evidence="1 2" id="KW-0238">DNA-binding</keyword>
<protein>
    <submittedName>
        <fullName evidence="5">TetR/AcrR family transcriptional regulator</fullName>
    </submittedName>
</protein>
<dbReference type="RefSeq" id="WP_117228865.1">
    <property type="nucleotide sequence ID" value="NZ_CP061725.1"/>
</dbReference>
<evidence type="ECO:0000256" key="1">
    <source>
        <dbReference type="ARBA" id="ARBA00023125"/>
    </source>
</evidence>
<reference evidence="5 6" key="1">
    <citation type="submission" date="2018-08" db="EMBL/GenBank/DDBJ databases">
        <title>Verrucosispora craniellae sp. nov., isolated from a marine sponge in the South China Sea.</title>
        <authorList>
            <person name="Li L."/>
            <person name="Lin H.W."/>
        </authorList>
    </citation>
    <scope>NUCLEOTIDE SEQUENCE [LARGE SCALE GENOMIC DNA]</scope>
    <source>
        <strain evidence="5 6">LHW63014</strain>
    </source>
</reference>
<dbReference type="PROSITE" id="PS50977">
    <property type="entry name" value="HTH_TETR_2"/>
    <property type="match status" value="1"/>
</dbReference>
<dbReference type="Proteomes" id="UP000262621">
    <property type="component" value="Unassembled WGS sequence"/>
</dbReference>
<dbReference type="PANTHER" id="PTHR30055:SF223">
    <property type="entry name" value="HTH-TYPE TRANSCRIPTIONAL REGULATOR UIDR"/>
    <property type="match status" value="1"/>
</dbReference>
<dbReference type="InterPro" id="IPR050109">
    <property type="entry name" value="HTH-type_TetR-like_transc_reg"/>
</dbReference>
<dbReference type="InterPro" id="IPR041669">
    <property type="entry name" value="TetR_C_15"/>
</dbReference>
<dbReference type="InterPro" id="IPR036271">
    <property type="entry name" value="Tet_transcr_reg_TetR-rel_C_sf"/>
</dbReference>
<dbReference type="OrthoDB" id="5242390at2"/>
<evidence type="ECO:0000313" key="6">
    <source>
        <dbReference type="Proteomes" id="UP000262621"/>
    </source>
</evidence>
<evidence type="ECO:0000259" key="4">
    <source>
        <dbReference type="PROSITE" id="PS50977"/>
    </source>
</evidence>
<evidence type="ECO:0000256" key="2">
    <source>
        <dbReference type="PROSITE-ProRule" id="PRU00335"/>
    </source>
</evidence>